<comment type="caution">
    <text evidence="1">The sequence shown here is derived from an EMBL/GenBank/DDBJ whole genome shotgun (WGS) entry which is preliminary data.</text>
</comment>
<name>C8PHT0_9BACT</name>
<reference evidence="1 2" key="1">
    <citation type="submission" date="2009-07" db="EMBL/GenBank/DDBJ databases">
        <authorList>
            <person name="Madupu R."/>
            <person name="Sebastian Y."/>
            <person name="Durkin A.S."/>
            <person name="Torralba M."/>
            <person name="Methe B."/>
            <person name="Sutton G.G."/>
            <person name="Strausberg R.L."/>
            <person name="Nelson K.E."/>
        </authorList>
    </citation>
    <scope>NUCLEOTIDE SEQUENCE [LARGE SCALE GENOMIC DNA]</scope>
    <source>
        <strain evidence="1 2">RM3268</strain>
    </source>
</reference>
<organism evidence="1 2">
    <name type="scientific">Campylobacter gracilis RM3268</name>
    <dbReference type="NCBI Taxonomy" id="553220"/>
    <lineage>
        <taxon>Bacteria</taxon>
        <taxon>Pseudomonadati</taxon>
        <taxon>Campylobacterota</taxon>
        <taxon>Epsilonproteobacteria</taxon>
        <taxon>Campylobacterales</taxon>
        <taxon>Campylobacteraceae</taxon>
        <taxon>Campylobacter</taxon>
    </lineage>
</organism>
<gene>
    <name evidence="1" type="ORF">CAMGR0001_0526</name>
</gene>
<protein>
    <submittedName>
        <fullName evidence="1">Uncharacterized protein</fullName>
    </submittedName>
</protein>
<evidence type="ECO:0000313" key="1">
    <source>
        <dbReference type="EMBL" id="EEV17694.1"/>
    </source>
</evidence>
<accession>C8PHT0</accession>
<keyword evidence="2" id="KW-1185">Reference proteome</keyword>
<evidence type="ECO:0000313" key="2">
    <source>
        <dbReference type="Proteomes" id="UP000005709"/>
    </source>
</evidence>
<dbReference type="Proteomes" id="UP000005709">
    <property type="component" value="Unassembled WGS sequence"/>
</dbReference>
<dbReference type="AlphaFoldDB" id="C8PHT0"/>
<sequence>MAGGLDKSCRAYKLKFHFNGVVAEFLNLNFTQSRALRKI</sequence>
<proteinExistence type="predicted"/>
<dbReference type="EMBL" id="ACYG01000024">
    <property type="protein sequence ID" value="EEV17694.1"/>
    <property type="molecule type" value="Genomic_DNA"/>
</dbReference>